<name>A0A6C0E5V1_9ZZZZ</name>
<accession>A0A6C0E5V1</accession>
<organism evidence="1">
    <name type="scientific">viral metagenome</name>
    <dbReference type="NCBI Taxonomy" id="1070528"/>
    <lineage>
        <taxon>unclassified sequences</taxon>
        <taxon>metagenomes</taxon>
        <taxon>organismal metagenomes</taxon>
    </lineage>
</organism>
<sequence length="127" mass="14969">MTTSVQKQLLLNAIGNNKQFINELIDMIKSYAFYDTKTYNTICFVKATKREVNYIMEKVFLFYRFNYSGTNNLHCHWGVVFHTLDDELPKIHIISDTCNTCGDYINSLYNRDITLHKPRRIMCKCHG</sequence>
<proteinExistence type="predicted"/>
<reference evidence="1" key="1">
    <citation type="journal article" date="2020" name="Nature">
        <title>Giant virus diversity and host interactions through global metagenomics.</title>
        <authorList>
            <person name="Schulz F."/>
            <person name="Roux S."/>
            <person name="Paez-Espino D."/>
            <person name="Jungbluth S."/>
            <person name="Walsh D.A."/>
            <person name="Denef V.J."/>
            <person name="McMahon K.D."/>
            <person name="Konstantinidis K.T."/>
            <person name="Eloe-Fadrosh E.A."/>
            <person name="Kyrpides N.C."/>
            <person name="Woyke T."/>
        </authorList>
    </citation>
    <scope>NUCLEOTIDE SEQUENCE</scope>
    <source>
        <strain evidence="1">GVMAG-M-3300023179-116</strain>
    </source>
</reference>
<dbReference type="EMBL" id="MN739733">
    <property type="protein sequence ID" value="QHT23649.1"/>
    <property type="molecule type" value="Genomic_DNA"/>
</dbReference>
<dbReference type="AlphaFoldDB" id="A0A6C0E5V1"/>
<protein>
    <submittedName>
        <fullName evidence="1">Uncharacterized protein</fullName>
    </submittedName>
</protein>
<evidence type="ECO:0000313" key="1">
    <source>
        <dbReference type="EMBL" id="QHT23649.1"/>
    </source>
</evidence>